<evidence type="ECO:0000313" key="2">
    <source>
        <dbReference type="EMBL" id="PMD00942.1"/>
    </source>
</evidence>
<evidence type="ECO:0000313" key="3">
    <source>
        <dbReference type="Proteomes" id="UP000235598"/>
    </source>
</evidence>
<protein>
    <submittedName>
        <fullName evidence="2">DNA polymerase III subunit alpha</fullName>
    </submittedName>
</protein>
<evidence type="ECO:0000259" key="1">
    <source>
        <dbReference type="Pfam" id="PF17657"/>
    </source>
</evidence>
<dbReference type="AlphaFoldDB" id="A0A2N6VIP4"/>
<dbReference type="GO" id="GO:0006260">
    <property type="term" value="P:DNA replication"/>
    <property type="evidence" value="ECO:0007669"/>
    <property type="project" value="InterPro"/>
</dbReference>
<dbReference type="GO" id="GO:0008408">
    <property type="term" value="F:3'-5' exonuclease activity"/>
    <property type="evidence" value="ECO:0007669"/>
    <property type="project" value="InterPro"/>
</dbReference>
<dbReference type="InterPro" id="IPR041931">
    <property type="entry name" value="DNA_pol3_alpha_thumb_dom"/>
</dbReference>
<reference evidence="2 3" key="1">
    <citation type="submission" date="2017-09" db="EMBL/GenBank/DDBJ databases">
        <title>Bacterial strain isolated from the female urinary microbiota.</title>
        <authorList>
            <person name="Thomas-White K."/>
            <person name="Kumar N."/>
            <person name="Forster S."/>
            <person name="Putonti C."/>
            <person name="Lawley T."/>
            <person name="Wolfe A.J."/>
        </authorList>
    </citation>
    <scope>NUCLEOTIDE SEQUENCE [LARGE SCALE GENOMIC DNA]</scope>
    <source>
        <strain evidence="2 3">UMB1301</strain>
    </source>
</reference>
<dbReference type="PANTHER" id="PTHR32294">
    <property type="entry name" value="DNA POLYMERASE III SUBUNIT ALPHA"/>
    <property type="match status" value="1"/>
</dbReference>
<dbReference type="EMBL" id="PNHK01000546">
    <property type="protein sequence ID" value="PMD00942.1"/>
    <property type="molecule type" value="Genomic_DNA"/>
</dbReference>
<comment type="caution">
    <text evidence="2">The sequence shown here is derived from an EMBL/GenBank/DDBJ whole genome shotgun (WGS) entry which is preliminary data.</text>
</comment>
<feature type="non-terminal residue" evidence="2">
    <location>
        <position position="123"/>
    </location>
</feature>
<gene>
    <name evidence="2" type="ORF">CJ199_14975</name>
</gene>
<dbReference type="Pfam" id="PF17657">
    <property type="entry name" value="DNA_pol3_finger"/>
    <property type="match status" value="1"/>
</dbReference>
<feature type="domain" description="DNA polymerase III alpha subunit finger" evidence="1">
    <location>
        <begin position="58"/>
        <end position="123"/>
    </location>
</feature>
<organism evidence="2 3">
    <name type="scientific">Brevibacterium paucivorans</name>
    <dbReference type="NCBI Taxonomy" id="170994"/>
    <lineage>
        <taxon>Bacteria</taxon>
        <taxon>Bacillati</taxon>
        <taxon>Actinomycetota</taxon>
        <taxon>Actinomycetes</taxon>
        <taxon>Micrococcales</taxon>
        <taxon>Brevibacteriaceae</taxon>
        <taxon>Brevibacterium</taxon>
    </lineage>
</organism>
<dbReference type="Gene3D" id="1.10.10.1600">
    <property type="entry name" value="Bacterial DNA polymerase III alpha subunit, thumb domain"/>
    <property type="match status" value="1"/>
</dbReference>
<dbReference type="PANTHER" id="PTHR32294:SF0">
    <property type="entry name" value="DNA POLYMERASE III SUBUNIT ALPHA"/>
    <property type="match status" value="1"/>
</dbReference>
<dbReference type="InterPro" id="IPR040982">
    <property type="entry name" value="DNA_pol3_finger"/>
</dbReference>
<dbReference type="Proteomes" id="UP000235598">
    <property type="component" value="Unassembled WGS sequence"/>
</dbReference>
<dbReference type="InterPro" id="IPR004805">
    <property type="entry name" value="DnaE2/DnaE/PolC"/>
</dbReference>
<accession>A0A2N6VIP4</accession>
<proteinExistence type="predicted"/>
<sequence>FSLGERLTKELPPAVMAKDIPLADIENPKAPRYGEAGDFRTFIENDPEAREVFLGLRNLTIISDAIENIKVNRDFDLDLETLELDDRATYELLARGDTLGVFQLDGGGLQALLRLMKPDNFED</sequence>
<name>A0A2N6VIP4_9MICO</name>
<feature type="non-terminal residue" evidence="2">
    <location>
        <position position="1"/>
    </location>
</feature>